<reference evidence="1 2" key="1">
    <citation type="submission" date="2018-09" db="EMBL/GenBank/DDBJ databases">
        <title>Zymobacter palmae IAM14233 (=T109) whole genome analysis.</title>
        <authorList>
            <person name="Yanase H."/>
        </authorList>
    </citation>
    <scope>NUCLEOTIDE SEQUENCE [LARGE SCALE GENOMIC DNA]</scope>
    <source>
        <strain evidence="1 2">IAM14233</strain>
    </source>
</reference>
<proteinExistence type="predicted"/>
<dbReference type="RefSeq" id="WP_038278078.1">
    <property type="nucleotide sequence ID" value="NZ_AP018933.1"/>
</dbReference>
<evidence type="ECO:0000313" key="2">
    <source>
        <dbReference type="Proteomes" id="UP000267342"/>
    </source>
</evidence>
<protein>
    <submittedName>
        <fullName evidence="1">Glutamate decarboxylase</fullName>
    </submittedName>
</protein>
<gene>
    <name evidence="1" type="ORF">ZBT109_2622</name>
</gene>
<sequence>MVARGKRWANVAGILCADPAFRLYLDQRARAKFGQDVPDGTHTETDAADWIRKACEVASRKDIDGNPSAVRVLTGIRSRFDFWKKKQGEA</sequence>
<dbReference type="AlphaFoldDB" id="A0A348HIA0"/>
<dbReference type="EMBL" id="AP018933">
    <property type="protein sequence ID" value="BBG31352.1"/>
    <property type="molecule type" value="Genomic_DNA"/>
</dbReference>
<dbReference type="Proteomes" id="UP000267342">
    <property type="component" value="Chromosome"/>
</dbReference>
<keyword evidence="2" id="KW-1185">Reference proteome</keyword>
<dbReference type="KEGG" id="zpl:ZBT109_2622"/>
<dbReference type="OrthoDB" id="6169963at2"/>
<name>A0A348HIA0_9GAMM</name>
<evidence type="ECO:0000313" key="1">
    <source>
        <dbReference type="EMBL" id="BBG31352.1"/>
    </source>
</evidence>
<accession>A0A348HIA0</accession>
<dbReference type="STRING" id="1123510.GCA_000620025_01788"/>
<organism evidence="1 2">
    <name type="scientific">Zymobacter palmae</name>
    <dbReference type="NCBI Taxonomy" id="33074"/>
    <lineage>
        <taxon>Bacteria</taxon>
        <taxon>Pseudomonadati</taxon>
        <taxon>Pseudomonadota</taxon>
        <taxon>Gammaproteobacteria</taxon>
        <taxon>Oceanospirillales</taxon>
        <taxon>Halomonadaceae</taxon>
        <taxon>Zymobacter group</taxon>
        <taxon>Zymobacter</taxon>
    </lineage>
</organism>